<dbReference type="Pfam" id="PF02632">
    <property type="entry name" value="BioY"/>
    <property type="match status" value="1"/>
</dbReference>
<evidence type="ECO:0000256" key="4">
    <source>
        <dbReference type="ARBA" id="ARBA00022475"/>
    </source>
</evidence>
<comment type="similarity">
    <text evidence="2 8">Belongs to the BioY family.</text>
</comment>
<evidence type="ECO:0000256" key="9">
    <source>
        <dbReference type="SAM" id="Phobius"/>
    </source>
</evidence>
<sequence>MSQPAAPRRRSTLSPAHIIARVAVFAALIAVLGLMAPIPVPGIPVPITAQTLGVMLAGAVLGPVWGAASVTLFELLVIVGLPLLSGGRGGIGVFAGVSGGYLIGYIAGAFVVGLIALPRAGRPSWIRVLLASLIGGIAVIYLFGVPVQAWRLGIGLRESLYASFAFLPGDIIKAVLTTLITTGLWKAYPRAFLR</sequence>
<reference evidence="10 12" key="1">
    <citation type="submission" date="2016-10" db="EMBL/GenBank/DDBJ databases">
        <title>Draft genome sequence of strain LCT isolated from the Shenzhou X spacecraft of China.</title>
        <authorList>
            <person name="Huang B."/>
        </authorList>
    </citation>
    <scope>NUCLEOTIDE SEQUENCE [LARGE SCALE GENOMIC DNA]</scope>
    <source>
        <strain evidence="10 12">LCT-H5</strain>
    </source>
</reference>
<feature type="transmembrane region" description="Helical" evidence="9">
    <location>
        <begin position="91"/>
        <end position="117"/>
    </location>
</feature>
<evidence type="ECO:0000256" key="2">
    <source>
        <dbReference type="ARBA" id="ARBA00010692"/>
    </source>
</evidence>
<evidence type="ECO:0000256" key="8">
    <source>
        <dbReference type="PIRNR" id="PIRNR016661"/>
    </source>
</evidence>
<comment type="subcellular location">
    <subcellularLocation>
        <location evidence="1 8">Cell membrane</location>
        <topology evidence="1 8">Multi-pass membrane protein</topology>
    </subcellularLocation>
</comment>
<keyword evidence="6 9" id="KW-1133">Transmembrane helix</keyword>
<dbReference type="GeneID" id="61263726"/>
<dbReference type="PIRSF" id="PIRSF016661">
    <property type="entry name" value="BioY"/>
    <property type="match status" value="1"/>
</dbReference>
<keyword evidence="4 8" id="KW-1003">Cell membrane</keyword>
<evidence type="ECO:0000313" key="11">
    <source>
        <dbReference type="EMBL" id="QPT53560.1"/>
    </source>
</evidence>
<feature type="transmembrane region" description="Helical" evidence="9">
    <location>
        <begin position="18"/>
        <end position="40"/>
    </location>
</feature>
<name>A0A147E923_9MICC</name>
<dbReference type="AlphaFoldDB" id="A0A147E923"/>
<evidence type="ECO:0000313" key="12">
    <source>
        <dbReference type="Proteomes" id="UP000179540"/>
    </source>
</evidence>
<evidence type="ECO:0000256" key="5">
    <source>
        <dbReference type="ARBA" id="ARBA00022692"/>
    </source>
</evidence>
<dbReference type="Gene3D" id="1.10.1760.20">
    <property type="match status" value="1"/>
</dbReference>
<dbReference type="PANTHER" id="PTHR34295">
    <property type="entry name" value="BIOTIN TRANSPORTER BIOY"/>
    <property type="match status" value="1"/>
</dbReference>
<dbReference type="Proteomes" id="UP000179540">
    <property type="component" value="Unassembled WGS sequence"/>
</dbReference>
<accession>A0A147E923</accession>
<dbReference type="RefSeq" id="WP_058730328.1">
    <property type="nucleotide sequence ID" value="NZ_CP065738.1"/>
</dbReference>
<evidence type="ECO:0000256" key="1">
    <source>
        <dbReference type="ARBA" id="ARBA00004651"/>
    </source>
</evidence>
<dbReference type="KEGG" id="rkr:I6G21_09990"/>
<evidence type="ECO:0000313" key="10">
    <source>
        <dbReference type="EMBL" id="OIJ35688.1"/>
    </source>
</evidence>
<dbReference type="InterPro" id="IPR003784">
    <property type="entry name" value="BioY"/>
</dbReference>
<keyword evidence="3 8" id="KW-0813">Transport</keyword>
<dbReference type="STRING" id="37923.BK826_06530"/>
<gene>
    <name evidence="10" type="ORF">BK826_06530</name>
    <name evidence="11" type="ORF">I6G21_09990</name>
</gene>
<evidence type="ECO:0000313" key="13">
    <source>
        <dbReference type="Proteomes" id="UP000594975"/>
    </source>
</evidence>
<feature type="transmembrane region" description="Helical" evidence="9">
    <location>
        <begin position="52"/>
        <end position="79"/>
    </location>
</feature>
<dbReference type="OrthoDB" id="9803495at2"/>
<dbReference type="GO" id="GO:0005886">
    <property type="term" value="C:plasma membrane"/>
    <property type="evidence" value="ECO:0007669"/>
    <property type="project" value="UniProtKB-SubCell"/>
</dbReference>
<reference evidence="11 13" key="2">
    <citation type="submission" date="2020-12" db="EMBL/GenBank/DDBJ databases">
        <title>FDA dAtabase for Regulatory Grade micrObial Sequences (FDA-ARGOS): Supporting development and validation of Infectious Disease Dx tests.</title>
        <authorList>
            <person name="Sproer C."/>
            <person name="Gronow S."/>
            <person name="Severitt S."/>
            <person name="Schroder I."/>
            <person name="Tallon L."/>
            <person name="Sadzewicz L."/>
            <person name="Zhao X."/>
            <person name="Boylan J."/>
            <person name="Ott S."/>
            <person name="Bowen H."/>
            <person name="Vavikolanu K."/>
            <person name="Mehta A."/>
            <person name="Aluvathingal J."/>
            <person name="Nadendla S."/>
            <person name="Lowell S."/>
            <person name="Myers T."/>
            <person name="Yan Y."/>
            <person name="Sichtig H."/>
        </authorList>
    </citation>
    <scope>NUCLEOTIDE SEQUENCE [LARGE SCALE GENOMIC DNA]</scope>
    <source>
        <strain evidence="11 13">FDAARGOS_864</strain>
    </source>
</reference>
<protein>
    <recommendedName>
        <fullName evidence="8">Biotin transporter</fullName>
    </recommendedName>
</protein>
<dbReference type="GO" id="GO:0015225">
    <property type="term" value="F:biotin transmembrane transporter activity"/>
    <property type="evidence" value="ECO:0007669"/>
    <property type="project" value="UniProtKB-UniRule"/>
</dbReference>
<evidence type="ECO:0000256" key="7">
    <source>
        <dbReference type="ARBA" id="ARBA00023136"/>
    </source>
</evidence>
<dbReference type="PANTHER" id="PTHR34295:SF4">
    <property type="entry name" value="BIOTIN TRANSPORTER BIOY-RELATED"/>
    <property type="match status" value="1"/>
</dbReference>
<evidence type="ECO:0000256" key="6">
    <source>
        <dbReference type="ARBA" id="ARBA00022989"/>
    </source>
</evidence>
<evidence type="ECO:0000256" key="3">
    <source>
        <dbReference type="ARBA" id="ARBA00022448"/>
    </source>
</evidence>
<dbReference type="EMBL" id="MODZ01000007">
    <property type="protein sequence ID" value="OIJ35688.1"/>
    <property type="molecule type" value="Genomic_DNA"/>
</dbReference>
<feature type="transmembrane region" description="Helical" evidence="9">
    <location>
        <begin position="124"/>
        <end position="144"/>
    </location>
</feature>
<organism evidence="10 12">
    <name type="scientific">Rothia kristinae</name>
    <dbReference type="NCBI Taxonomy" id="37923"/>
    <lineage>
        <taxon>Bacteria</taxon>
        <taxon>Bacillati</taxon>
        <taxon>Actinomycetota</taxon>
        <taxon>Actinomycetes</taxon>
        <taxon>Micrococcales</taxon>
        <taxon>Micrococcaceae</taxon>
        <taxon>Rothia</taxon>
    </lineage>
</organism>
<dbReference type="EMBL" id="CP065738">
    <property type="protein sequence ID" value="QPT53560.1"/>
    <property type="molecule type" value="Genomic_DNA"/>
</dbReference>
<dbReference type="PATRIC" id="fig|37923.10.peg.1566"/>
<dbReference type="Proteomes" id="UP000594975">
    <property type="component" value="Chromosome"/>
</dbReference>
<feature type="transmembrane region" description="Helical" evidence="9">
    <location>
        <begin position="164"/>
        <end position="185"/>
    </location>
</feature>
<proteinExistence type="inferred from homology"/>
<keyword evidence="5 9" id="KW-0812">Transmembrane</keyword>
<keyword evidence="7 8" id="KW-0472">Membrane</keyword>